<keyword evidence="3" id="KW-0472">Membrane</keyword>
<evidence type="ECO:0000313" key="6">
    <source>
        <dbReference type="Proteomes" id="UP000241736"/>
    </source>
</evidence>
<reference evidence="5 6" key="1">
    <citation type="submission" date="2018-03" db="EMBL/GenBank/DDBJ databases">
        <title>Arenimonas caeni sp. nov., isolated from activated sludge.</title>
        <authorList>
            <person name="Liu H."/>
        </authorList>
    </citation>
    <scope>NUCLEOTIDE SEQUENCE [LARGE SCALE GENOMIC DNA]</scope>
    <source>
        <strain evidence="6">z29</strain>
    </source>
</reference>
<gene>
    <name evidence="5" type="ORF">C6N40_04040</name>
</gene>
<dbReference type="OrthoDB" id="197861at2"/>
<proteinExistence type="inferred from homology"/>
<dbReference type="PANTHER" id="PTHR35936:SF32">
    <property type="entry name" value="MEMBRANE-BOUND LYTIC MUREIN TRANSGLYCOSYLASE F"/>
    <property type="match status" value="1"/>
</dbReference>
<sequence>MPERHAEHPGAAGVSLSLPRRWLLTLALVASGAVAAQDPVRVGGDPHYPPHHFLGVDGRPQGFDIAVIEEIAGEQSLAISVEFGEWSATLAALERGELDVVPMFISDDRRQRFLFSKPFLRRHHVLYGRPGDRVESLEELAGRRVAVQFGGTAWEWLVNAGTDAVLRPVNEESLVLVEVVRGDADFALLPEDIGRHTLAVQGLEGIEVVGPRWLESDYALGVNPARPELVARLDAGLAAIEANGRLEALRQQWLQPPAAPARRERWSAWWLLPAGLVLSAALAFLVLERRSRRQAR</sequence>
<keyword evidence="2" id="KW-0732">Signal</keyword>
<accession>A0A2P6MBH9</accession>
<feature type="transmembrane region" description="Helical" evidence="3">
    <location>
        <begin position="266"/>
        <end position="287"/>
    </location>
</feature>
<dbReference type="Pfam" id="PF00497">
    <property type="entry name" value="SBP_bac_3"/>
    <property type="match status" value="1"/>
</dbReference>
<keyword evidence="3" id="KW-1133">Transmembrane helix</keyword>
<dbReference type="SMART" id="SM00062">
    <property type="entry name" value="PBPb"/>
    <property type="match status" value="1"/>
</dbReference>
<dbReference type="Proteomes" id="UP000241736">
    <property type="component" value="Unassembled WGS sequence"/>
</dbReference>
<evidence type="ECO:0000256" key="3">
    <source>
        <dbReference type="SAM" id="Phobius"/>
    </source>
</evidence>
<dbReference type="AlphaFoldDB" id="A0A2P6MBH9"/>
<protein>
    <recommendedName>
        <fullName evidence="4">Solute-binding protein family 3/N-terminal domain-containing protein</fullName>
    </recommendedName>
</protein>
<evidence type="ECO:0000259" key="4">
    <source>
        <dbReference type="SMART" id="SM00062"/>
    </source>
</evidence>
<evidence type="ECO:0000313" key="5">
    <source>
        <dbReference type="EMBL" id="PRH83326.1"/>
    </source>
</evidence>
<organism evidence="5 6">
    <name type="scientific">Arenimonas caeni</name>
    <dbReference type="NCBI Taxonomy" id="2058085"/>
    <lineage>
        <taxon>Bacteria</taxon>
        <taxon>Pseudomonadati</taxon>
        <taxon>Pseudomonadota</taxon>
        <taxon>Gammaproteobacteria</taxon>
        <taxon>Lysobacterales</taxon>
        <taxon>Lysobacteraceae</taxon>
        <taxon>Arenimonas</taxon>
    </lineage>
</organism>
<keyword evidence="6" id="KW-1185">Reference proteome</keyword>
<comment type="caution">
    <text evidence="5">The sequence shown here is derived from an EMBL/GenBank/DDBJ whole genome shotgun (WGS) entry which is preliminary data.</text>
</comment>
<dbReference type="EMBL" id="PVLF01000003">
    <property type="protein sequence ID" value="PRH83326.1"/>
    <property type="molecule type" value="Genomic_DNA"/>
</dbReference>
<dbReference type="CDD" id="cd13704">
    <property type="entry name" value="PBP2_HisK"/>
    <property type="match status" value="1"/>
</dbReference>
<evidence type="ECO:0000256" key="1">
    <source>
        <dbReference type="ARBA" id="ARBA00010333"/>
    </source>
</evidence>
<dbReference type="PANTHER" id="PTHR35936">
    <property type="entry name" value="MEMBRANE-BOUND LYTIC MUREIN TRANSGLYCOSYLASE F"/>
    <property type="match status" value="1"/>
</dbReference>
<dbReference type="InterPro" id="IPR001638">
    <property type="entry name" value="Solute-binding_3/MltF_N"/>
</dbReference>
<comment type="similarity">
    <text evidence="1">Belongs to the bacterial solute-binding protein 3 family.</text>
</comment>
<dbReference type="SUPFAM" id="SSF53850">
    <property type="entry name" value="Periplasmic binding protein-like II"/>
    <property type="match status" value="1"/>
</dbReference>
<dbReference type="Gene3D" id="3.40.190.10">
    <property type="entry name" value="Periplasmic binding protein-like II"/>
    <property type="match status" value="2"/>
</dbReference>
<name>A0A2P6MBH9_9GAMM</name>
<keyword evidence="3" id="KW-0812">Transmembrane</keyword>
<evidence type="ECO:0000256" key="2">
    <source>
        <dbReference type="ARBA" id="ARBA00022729"/>
    </source>
</evidence>
<feature type="domain" description="Solute-binding protein family 3/N-terminal" evidence="4">
    <location>
        <begin position="39"/>
        <end position="257"/>
    </location>
</feature>